<evidence type="ECO:0000256" key="2">
    <source>
        <dbReference type="ARBA" id="ARBA00023002"/>
    </source>
</evidence>
<dbReference type="SUPFAM" id="SSF55068">
    <property type="entry name" value="Peptide methionine sulfoxide reductase"/>
    <property type="match status" value="1"/>
</dbReference>
<feature type="active site" evidence="6">
    <location>
        <position position="10"/>
    </location>
</feature>
<comment type="catalytic activity">
    <reaction evidence="5 6">
        <text>[thioredoxin]-disulfide + L-methionine + H2O = L-methionine (S)-S-oxide + [thioredoxin]-dithiol</text>
        <dbReference type="Rhea" id="RHEA:19993"/>
        <dbReference type="Rhea" id="RHEA-COMP:10698"/>
        <dbReference type="Rhea" id="RHEA-COMP:10700"/>
        <dbReference type="ChEBI" id="CHEBI:15377"/>
        <dbReference type="ChEBI" id="CHEBI:29950"/>
        <dbReference type="ChEBI" id="CHEBI:50058"/>
        <dbReference type="ChEBI" id="CHEBI:57844"/>
        <dbReference type="ChEBI" id="CHEBI:58772"/>
        <dbReference type="EC" id="1.8.4.11"/>
    </reaction>
</comment>
<dbReference type="Pfam" id="PF01625">
    <property type="entry name" value="PMSR"/>
    <property type="match status" value="1"/>
</dbReference>
<proteinExistence type="inferred from homology"/>
<dbReference type="Gene3D" id="3.30.1060.10">
    <property type="entry name" value="Peptide methionine sulphoxide reductase MsrA"/>
    <property type="match status" value="1"/>
</dbReference>
<dbReference type="InterPro" id="IPR002569">
    <property type="entry name" value="Met_Sox_Rdtase_MsrA_dom"/>
</dbReference>
<evidence type="ECO:0000256" key="4">
    <source>
        <dbReference type="ARBA" id="ARBA00047806"/>
    </source>
</evidence>
<evidence type="ECO:0000256" key="6">
    <source>
        <dbReference type="HAMAP-Rule" id="MF_01401"/>
    </source>
</evidence>
<evidence type="ECO:0000256" key="5">
    <source>
        <dbReference type="ARBA" id="ARBA00048782"/>
    </source>
</evidence>
<dbReference type="EC" id="1.8.4.11" evidence="6"/>
<keyword evidence="2 6" id="KW-0560">Oxidoreductase</keyword>
<evidence type="ECO:0000256" key="1">
    <source>
        <dbReference type="ARBA" id="ARBA00005591"/>
    </source>
</evidence>
<dbReference type="PANTHER" id="PTHR43774">
    <property type="entry name" value="PEPTIDE METHIONINE SULFOXIDE REDUCTASE"/>
    <property type="match status" value="1"/>
</dbReference>
<protein>
    <recommendedName>
        <fullName evidence="6">Peptide methionine sulfoxide reductase MsrA</fullName>
        <shortName evidence="6">Protein-methionine-S-oxide reductase</shortName>
        <ecNumber evidence="6">1.8.4.11</ecNumber>
    </recommendedName>
    <alternativeName>
        <fullName evidence="6">Peptide-methionine (S)-S-oxide reductase</fullName>
        <shortName evidence="6">Peptide Met(O) reductase</shortName>
    </alternativeName>
</protein>
<dbReference type="RefSeq" id="WP_019468956.1">
    <property type="nucleotide sequence ID" value="NZ_BKAS01000016.1"/>
</dbReference>
<sequence length="175" mass="20195">MAYATLAGGCFWCLVKPFTSYPGIENVVSGYSGGHVENPSYEDVSRGQTGHVEAVQITYNSEITTFENILDVYFKTFDPTDNGGQFFDRGEHYQPAIFYHNEAQKRAAEAKIQELNEQAIFNNPVITPIKPYKNFYAAESYHQDYYKKNPLHYEQYQRGSGRKSFIEKHWGKQYD</sequence>
<comment type="caution">
    <text evidence="8">The sequence shown here is derived from an EMBL/GenBank/DDBJ whole genome shotgun (WGS) entry which is preliminary data.</text>
</comment>
<feature type="domain" description="Peptide methionine sulphoxide reductase MsrA" evidence="7">
    <location>
        <begin position="4"/>
        <end position="154"/>
    </location>
</feature>
<dbReference type="GO" id="GO:0033744">
    <property type="term" value="F:L-methionine:thioredoxin-disulfide S-oxidoreductase activity"/>
    <property type="evidence" value="ECO:0007669"/>
    <property type="project" value="RHEA"/>
</dbReference>
<comment type="catalytic activity">
    <reaction evidence="4 6">
        <text>L-methionyl-[protein] + [thioredoxin]-disulfide + H2O = L-methionyl-(S)-S-oxide-[protein] + [thioredoxin]-dithiol</text>
        <dbReference type="Rhea" id="RHEA:14217"/>
        <dbReference type="Rhea" id="RHEA-COMP:10698"/>
        <dbReference type="Rhea" id="RHEA-COMP:10700"/>
        <dbReference type="Rhea" id="RHEA-COMP:12313"/>
        <dbReference type="Rhea" id="RHEA-COMP:12315"/>
        <dbReference type="ChEBI" id="CHEBI:15377"/>
        <dbReference type="ChEBI" id="CHEBI:16044"/>
        <dbReference type="ChEBI" id="CHEBI:29950"/>
        <dbReference type="ChEBI" id="CHEBI:44120"/>
        <dbReference type="ChEBI" id="CHEBI:50058"/>
        <dbReference type="EC" id="1.8.4.11"/>
    </reaction>
</comment>
<dbReference type="InterPro" id="IPR036509">
    <property type="entry name" value="Met_Sox_Rdtase_MsrA_sf"/>
</dbReference>
<evidence type="ECO:0000259" key="7">
    <source>
        <dbReference type="Pfam" id="PF01625"/>
    </source>
</evidence>
<evidence type="ECO:0000313" key="8">
    <source>
        <dbReference type="EMBL" id="KKI63738.1"/>
    </source>
</evidence>
<accession>A0A0M2P1E5</accession>
<name>A0A0M2P1E5_STACC</name>
<dbReference type="EMBL" id="LAKJ01000013">
    <property type="protein sequence ID" value="KKI63738.1"/>
    <property type="molecule type" value="Genomic_DNA"/>
</dbReference>
<dbReference type="PANTHER" id="PTHR43774:SF1">
    <property type="entry name" value="PEPTIDE METHIONINE SULFOXIDE REDUCTASE MSRA 2"/>
    <property type="match status" value="1"/>
</dbReference>
<reference evidence="8 9" key="1">
    <citation type="submission" date="2015-03" db="EMBL/GenBank/DDBJ databases">
        <title>Genome Assembly of Staphylococcus cohnii subsp. cohnii strain G22B2.</title>
        <authorList>
            <person name="Nair G."/>
            <person name="Kaur G."/>
            <person name="Khatri I."/>
            <person name="Singh N.K."/>
            <person name="Sathyabama S."/>
            <person name="Maurya S.K."/>
            <person name="Subramanian S."/>
            <person name="Agrewala J.N."/>
            <person name="Mayilraj S."/>
        </authorList>
    </citation>
    <scope>NUCLEOTIDE SEQUENCE [LARGE SCALE GENOMIC DNA]</scope>
    <source>
        <strain evidence="8 9">G22B2</strain>
    </source>
</reference>
<dbReference type="FunFam" id="3.30.1060.10:FF:000003">
    <property type="entry name" value="Peptide methionine sulfoxide reductase MsrA"/>
    <property type="match status" value="1"/>
</dbReference>
<evidence type="ECO:0000256" key="3">
    <source>
        <dbReference type="ARBA" id="ARBA00024679"/>
    </source>
</evidence>
<organism evidence="8 9">
    <name type="scientific">Staphylococcus cohnii subsp. cohnii</name>
    <dbReference type="NCBI Taxonomy" id="74704"/>
    <lineage>
        <taxon>Bacteria</taxon>
        <taxon>Bacillati</taxon>
        <taxon>Bacillota</taxon>
        <taxon>Bacilli</taxon>
        <taxon>Bacillales</taxon>
        <taxon>Staphylococcaceae</taxon>
        <taxon>Staphylococcus</taxon>
        <taxon>Staphylococcus cohnii species complex</taxon>
    </lineage>
</organism>
<dbReference type="GeneID" id="58097563"/>
<comment type="similarity">
    <text evidence="1 6">Belongs to the MsrA Met sulfoxide reductase family.</text>
</comment>
<dbReference type="HAMAP" id="MF_01401">
    <property type="entry name" value="MsrA"/>
    <property type="match status" value="1"/>
</dbReference>
<gene>
    <name evidence="6" type="primary">msrA</name>
    <name evidence="8" type="ORF">UF66_0785</name>
</gene>
<dbReference type="NCBIfam" id="TIGR00401">
    <property type="entry name" value="msrA"/>
    <property type="match status" value="1"/>
</dbReference>
<dbReference type="Proteomes" id="UP000034455">
    <property type="component" value="Unassembled WGS sequence"/>
</dbReference>
<comment type="function">
    <text evidence="3 6">Has an important function as a repair enzyme for proteins that have been inactivated by oxidation. Catalyzes the reversible oxidation-reduction of methionine sulfoxide in proteins to methionine.</text>
</comment>
<dbReference type="PATRIC" id="fig|74704.6.peg.799"/>
<dbReference type="GO" id="GO:0008113">
    <property type="term" value="F:peptide-methionine (S)-S-oxide reductase activity"/>
    <property type="evidence" value="ECO:0007669"/>
    <property type="project" value="UniProtKB-UniRule"/>
</dbReference>
<dbReference type="AlphaFoldDB" id="A0A0M2P1E5"/>
<evidence type="ECO:0000313" key="9">
    <source>
        <dbReference type="Proteomes" id="UP000034455"/>
    </source>
</evidence>